<organism evidence="1">
    <name type="scientific">Myoviridae sp. ctBTH15</name>
    <dbReference type="NCBI Taxonomy" id="2827666"/>
    <lineage>
        <taxon>Viruses</taxon>
        <taxon>Duplodnaviria</taxon>
        <taxon>Heunggongvirae</taxon>
        <taxon>Uroviricota</taxon>
        <taxon>Caudoviricetes</taxon>
    </lineage>
</organism>
<evidence type="ECO:0000313" key="1">
    <source>
        <dbReference type="EMBL" id="DAF55060.1"/>
    </source>
</evidence>
<name>A0A8S5SVF4_9CAUD</name>
<dbReference type="EMBL" id="BK032685">
    <property type="protein sequence ID" value="DAF55060.1"/>
    <property type="molecule type" value="Genomic_DNA"/>
</dbReference>
<proteinExistence type="predicted"/>
<sequence length="126" mass="13821">MEVYNTIKIAGLDIFRPKDMVVEKTAIIQAEYTTCTGKVCGDIVGTKYSDDMELSWDYLTDEMVRKLSGMVGKETTMEFTDATGTRQTAEILISGFKGTPTRVTRPDGTAVFTDLACSVRMIGAAQ</sequence>
<accession>A0A8S5SVF4</accession>
<reference evidence="1" key="1">
    <citation type="journal article" date="2021" name="Proc. Natl. Acad. Sci. U.S.A.">
        <title>A Catalog of Tens of Thousands of Viruses from Human Metagenomes Reveals Hidden Associations with Chronic Diseases.</title>
        <authorList>
            <person name="Tisza M.J."/>
            <person name="Buck C.B."/>
        </authorList>
    </citation>
    <scope>NUCLEOTIDE SEQUENCE</scope>
    <source>
        <strain evidence="1">CtBTH15</strain>
    </source>
</reference>
<protein>
    <submittedName>
        <fullName evidence="1">Uncharacterized protein</fullName>
    </submittedName>
</protein>